<evidence type="ECO:0000313" key="4">
    <source>
        <dbReference type="Proteomes" id="UP000176998"/>
    </source>
</evidence>
<reference evidence="3 4" key="1">
    <citation type="submission" date="2016-09" db="EMBL/GenBank/DDBJ databases">
        <authorList>
            <person name="Capua I."/>
            <person name="De Benedictis P."/>
            <person name="Joannis T."/>
            <person name="Lombin L.H."/>
            <person name="Cattoli G."/>
        </authorList>
    </citation>
    <scope>NUCLEOTIDE SEQUENCE [LARGE SCALE GENOMIC DNA]</scope>
    <source>
        <strain evidence="3 4">IMI 309357</strain>
    </source>
</reference>
<name>A0A1G4API4_9PEZI</name>
<dbReference type="GeneID" id="34566843"/>
<evidence type="ECO:0000313" key="3">
    <source>
        <dbReference type="EMBL" id="OHE90973.1"/>
    </source>
</evidence>
<keyword evidence="4" id="KW-1185">Reference proteome</keyword>
<dbReference type="AlphaFoldDB" id="A0A1G4API4"/>
<gene>
    <name evidence="3" type="ORF">CORC01_13717</name>
</gene>
<feature type="coiled-coil region" evidence="1">
    <location>
        <begin position="41"/>
        <end position="76"/>
    </location>
</feature>
<comment type="caution">
    <text evidence="3">The sequence shown here is derived from an EMBL/GenBank/DDBJ whole genome shotgun (WGS) entry which is preliminary data.</text>
</comment>
<dbReference type="EMBL" id="MJBS01000209">
    <property type="protein sequence ID" value="OHE90973.1"/>
    <property type="molecule type" value="Genomic_DNA"/>
</dbReference>
<sequence>MSKQTVSGKDPVPRMWWIMVGGNGLAPPPTWDRFLSITAQRNKVRRDAEKEKRDFKEAQRAVKEELEKAKKTYKEAFGGGLAAWRQRNREAEANSDGTDGNGTGRDRQQRTQETTASDDGPESDS</sequence>
<organism evidence="3 4">
    <name type="scientific">Colletotrichum orchidophilum</name>
    <dbReference type="NCBI Taxonomy" id="1209926"/>
    <lineage>
        <taxon>Eukaryota</taxon>
        <taxon>Fungi</taxon>
        <taxon>Dikarya</taxon>
        <taxon>Ascomycota</taxon>
        <taxon>Pezizomycotina</taxon>
        <taxon>Sordariomycetes</taxon>
        <taxon>Hypocreomycetidae</taxon>
        <taxon>Glomerellales</taxon>
        <taxon>Glomerellaceae</taxon>
        <taxon>Colletotrichum</taxon>
    </lineage>
</organism>
<evidence type="ECO:0000256" key="1">
    <source>
        <dbReference type="SAM" id="Coils"/>
    </source>
</evidence>
<keyword evidence="1" id="KW-0175">Coiled coil</keyword>
<dbReference type="OrthoDB" id="4850074at2759"/>
<dbReference type="RefSeq" id="XP_022468147.1">
    <property type="nucleotide sequence ID" value="XM_022625333.1"/>
</dbReference>
<dbReference type="Proteomes" id="UP000176998">
    <property type="component" value="Unassembled WGS sequence"/>
</dbReference>
<accession>A0A1G4API4</accession>
<feature type="region of interest" description="Disordered" evidence="2">
    <location>
        <begin position="76"/>
        <end position="125"/>
    </location>
</feature>
<protein>
    <submittedName>
        <fullName evidence="3">Uncharacterized protein</fullName>
    </submittedName>
</protein>
<proteinExistence type="predicted"/>
<evidence type="ECO:0000256" key="2">
    <source>
        <dbReference type="SAM" id="MobiDB-lite"/>
    </source>
</evidence>